<dbReference type="Pfam" id="PF02729">
    <property type="entry name" value="OTCace_N"/>
    <property type="match status" value="1"/>
</dbReference>
<evidence type="ECO:0000313" key="6">
    <source>
        <dbReference type="Proteomes" id="UP000012589"/>
    </source>
</evidence>
<evidence type="ECO:0000256" key="2">
    <source>
        <dbReference type="RuleBase" id="RU003634"/>
    </source>
</evidence>
<dbReference type="PANTHER" id="PTHR45753:SF6">
    <property type="entry name" value="ASPARTATE CARBAMOYLTRANSFERASE"/>
    <property type="match status" value="1"/>
</dbReference>
<dbReference type="GO" id="GO:0006520">
    <property type="term" value="P:amino acid metabolic process"/>
    <property type="evidence" value="ECO:0007669"/>
    <property type="project" value="InterPro"/>
</dbReference>
<comment type="caution">
    <text evidence="5">The sequence shown here is derived from an EMBL/GenBank/DDBJ whole genome shotgun (WGS) entry which is preliminary data.</text>
</comment>
<feature type="domain" description="Aspartate/ornithine carbamoyltransferase carbamoyl-P binding" evidence="4">
    <location>
        <begin position="3"/>
        <end position="144"/>
    </location>
</feature>
<dbReference type="InterPro" id="IPR006132">
    <property type="entry name" value="Asp/Orn_carbamoyltranf_P-bd"/>
</dbReference>
<dbReference type="InterPro" id="IPR006130">
    <property type="entry name" value="Asp/Orn_carbamoylTrfase"/>
</dbReference>
<evidence type="ECO:0000259" key="4">
    <source>
        <dbReference type="Pfam" id="PF02729"/>
    </source>
</evidence>
<accession>N2B2L7</accession>
<evidence type="ECO:0000313" key="5">
    <source>
        <dbReference type="EMBL" id="EMZ35832.1"/>
    </source>
</evidence>
<organism evidence="5 6">
    <name type="scientific">Eubacterium plexicaudatum ASF492</name>
    <dbReference type="NCBI Taxonomy" id="1235802"/>
    <lineage>
        <taxon>Bacteria</taxon>
        <taxon>Bacillati</taxon>
        <taxon>Bacillota</taxon>
        <taxon>Clostridia</taxon>
        <taxon>Eubacteriales</taxon>
        <taxon>Eubacteriaceae</taxon>
        <taxon>Eubacterium</taxon>
    </lineage>
</organism>
<dbReference type="EMBL" id="AQFT01000027">
    <property type="protein sequence ID" value="EMZ35832.1"/>
    <property type="molecule type" value="Genomic_DNA"/>
</dbReference>
<dbReference type="Proteomes" id="UP000012589">
    <property type="component" value="Unassembled WGS sequence"/>
</dbReference>
<dbReference type="UniPathway" id="UPA00070">
    <property type="reaction ID" value="UER00116"/>
</dbReference>
<gene>
    <name evidence="5" type="ORF">C823_00988</name>
</gene>
<dbReference type="SUPFAM" id="SSF53671">
    <property type="entry name" value="Aspartate/ornithine carbamoyltransferase"/>
    <property type="match status" value="1"/>
</dbReference>
<dbReference type="PRINTS" id="PR00100">
    <property type="entry name" value="AOTCASE"/>
</dbReference>
<dbReference type="InterPro" id="IPR036901">
    <property type="entry name" value="Asp/Orn_carbamoylTrfase_sf"/>
</dbReference>
<reference evidence="5 6" key="1">
    <citation type="journal article" date="2014" name="Genome Announc.">
        <title>Draft genome sequences of the altered schaedler flora, a defined bacterial community from gnotobiotic mice.</title>
        <authorList>
            <person name="Wannemuehler M.J."/>
            <person name="Overstreet A.M."/>
            <person name="Ward D.V."/>
            <person name="Phillips G.J."/>
        </authorList>
    </citation>
    <scope>NUCLEOTIDE SEQUENCE [LARGE SCALE GENOMIC DNA]</scope>
    <source>
        <strain evidence="5 6">ASF492</strain>
    </source>
</reference>
<dbReference type="PRINTS" id="PR00101">
    <property type="entry name" value="ATCASE"/>
</dbReference>
<dbReference type="Gene3D" id="3.40.50.1370">
    <property type="entry name" value="Aspartate/ornithine carbamoyltransferase"/>
    <property type="match status" value="2"/>
</dbReference>
<dbReference type="InterPro" id="IPR006131">
    <property type="entry name" value="Asp_carbamoyltransf_Asp/Orn-bd"/>
</dbReference>
<keyword evidence="6" id="KW-1185">Reference proteome</keyword>
<feature type="domain" description="Aspartate/ornithine carbamoyltransferase Asp/Orn-binding" evidence="3">
    <location>
        <begin position="153"/>
        <end position="294"/>
    </location>
</feature>
<comment type="similarity">
    <text evidence="2">Belongs to the aspartate/ornithine carbamoyltransferase superfamily.</text>
</comment>
<dbReference type="GO" id="GO:0016597">
    <property type="term" value="F:amino acid binding"/>
    <property type="evidence" value="ECO:0007669"/>
    <property type="project" value="InterPro"/>
</dbReference>
<evidence type="ECO:0000256" key="1">
    <source>
        <dbReference type="ARBA" id="ARBA00022679"/>
    </source>
</evidence>
<protein>
    <submittedName>
        <fullName evidence="5">Uncharacterized protein</fullName>
    </submittedName>
</protein>
<dbReference type="AlphaFoldDB" id="N2B2L7"/>
<proteinExistence type="inferred from homology"/>
<dbReference type="PATRIC" id="fig|1235802.3.peg.1058"/>
<keyword evidence="1 2" id="KW-0808">Transferase</keyword>
<dbReference type="eggNOG" id="COG0540">
    <property type="taxonomic scope" value="Bacteria"/>
</dbReference>
<dbReference type="GO" id="GO:0044205">
    <property type="term" value="P:'de novo' UMP biosynthetic process"/>
    <property type="evidence" value="ECO:0007669"/>
    <property type="project" value="UniProtKB-UniPathway"/>
</dbReference>
<name>N2B2L7_9FIRM</name>
<dbReference type="STRING" id="1235802.C823_00988"/>
<evidence type="ECO:0000259" key="3">
    <source>
        <dbReference type="Pfam" id="PF00185"/>
    </source>
</evidence>
<dbReference type="HOGENOM" id="CLU_043846_1_2_9"/>
<sequence>MNKNFISILDISKSEILNLFQTANKGRKIFSEYSNALKKKVLGSLFFQPSTRTQLSFQSSFVRLGGNYIGFSDINESRSGPPYFEPIDDLGKIASLYCDVIVMRTIDQNIMSEICSTATVPIISAGSGNVEHPTQTLTDLFTIQRCLGDISNNNILIIGTPRQRTINSFLIGLTYWDNITIHILCQEGVCISSQVKELAQKHPIKYYNTIEQLLDANVIPSISILYIDKIFYETEKNNRFVMNQKQWDLFSKNLIILHPLPRTNELPKFVDNMPQAKYFFQAENGLFMRSALYLHLFNLI</sequence>
<dbReference type="Pfam" id="PF00185">
    <property type="entry name" value="OTCace"/>
    <property type="match status" value="1"/>
</dbReference>
<dbReference type="PANTHER" id="PTHR45753">
    <property type="entry name" value="ORNITHINE CARBAMOYLTRANSFERASE, MITOCHONDRIAL"/>
    <property type="match status" value="1"/>
</dbReference>
<dbReference type="GO" id="GO:0016743">
    <property type="term" value="F:carboxyl- or carbamoyltransferase activity"/>
    <property type="evidence" value="ECO:0007669"/>
    <property type="project" value="InterPro"/>
</dbReference>